<proteinExistence type="inferred from homology"/>
<evidence type="ECO:0000256" key="2">
    <source>
        <dbReference type="ARBA" id="ARBA00010961"/>
    </source>
</evidence>
<gene>
    <name evidence="6" type="ORF">C7Y44_28240</name>
</gene>
<keyword evidence="4" id="KW-0238">DNA-binding</keyword>
<organism evidence="6 7">
    <name type="scientific">Paenibacillus popilliae</name>
    <name type="common">Bacillus popilliae</name>
    <dbReference type="NCBI Taxonomy" id="78057"/>
    <lineage>
        <taxon>Bacteria</taxon>
        <taxon>Bacillati</taxon>
        <taxon>Bacillota</taxon>
        <taxon>Bacilli</taxon>
        <taxon>Bacillales</taxon>
        <taxon>Paenibacillaceae</taxon>
        <taxon>Paenibacillus</taxon>
    </lineage>
</organism>
<evidence type="ECO:0000256" key="5">
    <source>
        <dbReference type="ARBA" id="ARBA00023172"/>
    </source>
</evidence>
<dbReference type="Pfam" id="PF00872">
    <property type="entry name" value="Transposase_mut"/>
    <property type="match status" value="1"/>
</dbReference>
<protein>
    <submittedName>
        <fullName evidence="6">Uncharacterized protein</fullName>
    </submittedName>
</protein>
<keyword evidence="5" id="KW-0233">DNA recombination</keyword>
<evidence type="ECO:0000256" key="3">
    <source>
        <dbReference type="ARBA" id="ARBA00022578"/>
    </source>
</evidence>
<reference evidence="6 7" key="1">
    <citation type="submission" date="2018-03" db="EMBL/GenBank/DDBJ databases">
        <title>Aerobic endospore-forming bacteria genome sequencing and assembly.</title>
        <authorList>
            <person name="Cavalcante D.A."/>
            <person name="Driks A."/>
            <person name="Putonti C."/>
            <person name="De-Souza M.T."/>
        </authorList>
    </citation>
    <scope>NUCLEOTIDE SEQUENCE [LARGE SCALE GENOMIC DNA]</scope>
    <source>
        <strain evidence="6 7">SDF0028</strain>
    </source>
</reference>
<keyword evidence="3" id="KW-0815">Transposition</keyword>
<comment type="caution">
    <text evidence="6">The sequence shown here is derived from an EMBL/GenBank/DDBJ whole genome shotgun (WGS) entry which is preliminary data.</text>
</comment>
<evidence type="ECO:0000313" key="7">
    <source>
        <dbReference type="Proteomes" id="UP000316208"/>
    </source>
</evidence>
<evidence type="ECO:0000256" key="1">
    <source>
        <dbReference type="ARBA" id="ARBA00002190"/>
    </source>
</evidence>
<dbReference type="EMBL" id="SADY01000017">
    <property type="protein sequence ID" value="TQR40177.1"/>
    <property type="molecule type" value="Genomic_DNA"/>
</dbReference>
<dbReference type="InterPro" id="IPR001207">
    <property type="entry name" value="Transposase_mutator"/>
</dbReference>
<accession>A0ABY3AL94</accession>
<comment type="similarity">
    <text evidence="2">Belongs to the transposase mutator family.</text>
</comment>
<evidence type="ECO:0000313" key="6">
    <source>
        <dbReference type="EMBL" id="TQR40177.1"/>
    </source>
</evidence>
<name>A0ABY3AL94_PAEPP</name>
<evidence type="ECO:0000256" key="4">
    <source>
        <dbReference type="ARBA" id="ARBA00023125"/>
    </source>
</evidence>
<comment type="function">
    <text evidence="1">Required for the transposition of the insertion element.</text>
</comment>
<dbReference type="Proteomes" id="UP000316208">
    <property type="component" value="Unassembled WGS sequence"/>
</dbReference>
<keyword evidence="7" id="KW-1185">Reference proteome</keyword>
<sequence length="43" mass="5183">MLSMTRRTKKWKKTIISEYGESELRVPRDRKGEIEPIIVEKHL</sequence>